<dbReference type="PROSITE" id="PS50885">
    <property type="entry name" value="HAMP"/>
    <property type="match status" value="1"/>
</dbReference>
<protein>
    <submittedName>
        <fullName evidence="10">Methyl-accepting chemotaxis protein</fullName>
    </submittedName>
</protein>
<dbReference type="SUPFAM" id="SSF141371">
    <property type="entry name" value="PilZ domain-like"/>
    <property type="match status" value="1"/>
</dbReference>
<dbReference type="SUPFAM" id="SSF58104">
    <property type="entry name" value="Methyl-accepting chemotaxis protein (MCP) signaling domain"/>
    <property type="match status" value="1"/>
</dbReference>
<comment type="similarity">
    <text evidence="4">Belongs to the methyl-accepting chemotaxis (MCP) protein family.</text>
</comment>
<keyword evidence="1 7" id="KW-0812">Transmembrane</keyword>
<dbReference type="OrthoDB" id="3285468at2"/>
<dbReference type="SMART" id="SM00283">
    <property type="entry name" value="MA"/>
    <property type="match status" value="1"/>
</dbReference>
<dbReference type="Pfam" id="PF00015">
    <property type="entry name" value="MCPsignal"/>
    <property type="match status" value="1"/>
</dbReference>
<evidence type="ECO:0000256" key="7">
    <source>
        <dbReference type="SAM" id="Phobius"/>
    </source>
</evidence>
<dbReference type="AlphaFoldDB" id="A0A010ZLR6"/>
<dbReference type="PANTHER" id="PTHR32089">
    <property type="entry name" value="METHYL-ACCEPTING CHEMOTAXIS PROTEIN MCPB"/>
    <property type="match status" value="1"/>
</dbReference>
<evidence type="ECO:0000256" key="6">
    <source>
        <dbReference type="SAM" id="Coils"/>
    </source>
</evidence>
<evidence type="ECO:0000256" key="3">
    <source>
        <dbReference type="ARBA" id="ARBA00023224"/>
    </source>
</evidence>
<dbReference type="InterPro" id="IPR004089">
    <property type="entry name" value="MCPsignal_dom"/>
</dbReference>
<reference evidence="10 11" key="1">
    <citation type="submission" date="2013-07" db="EMBL/GenBank/DDBJ databases">
        <authorList>
            <consortium name="DOE Joint Genome Institute"/>
            <person name="Eisen J."/>
            <person name="Huntemann M."/>
            <person name="Han J."/>
            <person name="Chen A."/>
            <person name="Kyrpides N."/>
            <person name="Mavromatis K."/>
            <person name="Markowitz V."/>
            <person name="Palaniappan K."/>
            <person name="Ivanova N."/>
            <person name="Schaumberg A."/>
            <person name="Pati A."/>
            <person name="Liolios K."/>
            <person name="Nordberg H.P."/>
            <person name="Cantor M.N."/>
            <person name="Hua S.X."/>
            <person name="Woyke T."/>
        </authorList>
    </citation>
    <scope>NUCLEOTIDE SEQUENCE [LARGE SCALE GENOMIC DNA]</scope>
    <source>
        <strain evidence="10 11">DSM 44712</strain>
    </source>
</reference>
<dbReference type="Gene3D" id="1.10.287.950">
    <property type="entry name" value="Methyl-accepting chemotaxis protein"/>
    <property type="match status" value="1"/>
</dbReference>
<keyword evidence="2 7" id="KW-1133">Transmembrane helix</keyword>
<evidence type="ECO:0000259" key="9">
    <source>
        <dbReference type="PROSITE" id="PS50885"/>
    </source>
</evidence>
<keyword evidence="3 5" id="KW-0807">Transducer</keyword>
<feature type="transmembrane region" description="Helical" evidence="7">
    <location>
        <begin position="279"/>
        <end position="300"/>
    </location>
</feature>
<evidence type="ECO:0000313" key="11">
    <source>
        <dbReference type="Proteomes" id="UP000021053"/>
    </source>
</evidence>
<feature type="domain" description="HAMP" evidence="9">
    <location>
        <begin position="300"/>
        <end position="352"/>
    </location>
</feature>
<feature type="domain" description="Methyl-accepting transducer" evidence="8">
    <location>
        <begin position="389"/>
        <end position="524"/>
    </location>
</feature>
<feature type="transmembrane region" description="Helical" evidence="7">
    <location>
        <begin position="20"/>
        <end position="44"/>
    </location>
</feature>
<dbReference type="GO" id="GO:0007165">
    <property type="term" value="P:signal transduction"/>
    <property type="evidence" value="ECO:0007669"/>
    <property type="project" value="UniProtKB-KW"/>
</dbReference>
<name>A0A010ZLR6_9ACTN</name>
<keyword evidence="6" id="KW-0175">Coiled coil</keyword>
<dbReference type="PANTHER" id="PTHR32089:SF112">
    <property type="entry name" value="LYSOZYME-LIKE PROTEIN-RELATED"/>
    <property type="match status" value="1"/>
</dbReference>
<accession>A0A010ZLR6</accession>
<dbReference type="InterPro" id="IPR003660">
    <property type="entry name" value="HAMP_dom"/>
</dbReference>
<dbReference type="GO" id="GO:0035438">
    <property type="term" value="F:cyclic-di-GMP binding"/>
    <property type="evidence" value="ECO:0007669"/>
    <property type="project" value="InterPro"/>
</dbReference>
<dbReference type="Proteomes" id="UP000021053">
    <property type="component" value="Unassembled WGS sequence"/>
</dbReference>
<evidence type="ECO:0000259" key="8">
    <source>
        <dbReference type="PROSITE" id="PS50111"/>
    </source>
</evidence>
<keyword evidence="11" id="KW-1185">Reference proteome</keyword>
<dbReference type="HOGENOM" id="CLU_431914_0_0_11"/>
<evidence type="ECO:0000256" key="5">
    <source>
        <dbReference type="PROSITE-ProRule" id="PRU00284"/>
    </source>
</evidence>
<dbReference type="RefSeq" id="WP_035848353.1">
    <property type="nucleotide sequence ID" value="NZ_KK073874.1"/>
</dbReference>
<organism evidence="10 11">
    <name type="scientific">Cryptosporangium arvum DSM 44712</name>
    <dbReference type="NCBI Taxonomy" id="927661"/>
    <lineage>
        <taxon>Bacteria</taxon>
        <taxon>Bacillati</taxon>
        <taxon>Actinomycetota</taxon>
        <taxon>Actinomycetes</taxon>
        <taxon>Cryptosporangiales</taxon>
        <taxon>Cryptosporangiaceae</taxon>
        <taxon>Cryptosporangium</taxon>
    </lineage>
</organism>
<evidence type="ECO:0000256" key="2">
    <source>
        <dbReference type="ARBA" id="ARBA00022989"/>
    </source>
</evidence>
<dbReference type="PATRIC" id="fig|927661.3.peg.631"/>
<keyword evidence="7" id="KW-0472">Membrane</keyword>
<dbReference type="Pfam" id="PF07238">
    <property type="entry name" value="PilZ"/>
    <property type="match status" value="1"/>
</dbReference>
<evidence type="ECO:0000256" key="4">
    <source>
        <dbReference type="ARBA" id="ARBA00029447"/>
    </source>
</evidence>
<dbReference type="PROSITE" id="PS50111">
    <property type="entry name" value="CHEMOTAXIS_TRANSDUC_2"/>
    <property type="match status" value="1"/>
</dbReference>
<evidence type="ECO:0000313" key="10">
    <source>
        <dbReference type="EMBL" id="EXG79604.1"/>
    </source>
</evidence>
<dbReference type="InterPro" id="IPR009875">
    <property type="entry name" value="PilZ_domain"/>
</dbReference>
<sequence>MRDAPVGLRPVLNLLDRLRTTARLTLVIVLLVVPGAIATVEYALREGSQIAFTTAERDGVRVLRPTLHAMAAVVGGRDVDLTAIGSEVRSESSLGLRDELTAVSDAVSAGVTTPAGRLAAAQAFSALITETGNASNLILDPDLDSFYVMDTQVVQVPRILEAAAAAAAATGATGSSELVAARAVLAGQLSTAAEALRTDVETAVAQTSATGLEPRLADLRRLADEAAALAGRLTAALGTPGADVTGVAAAAEDAIDASEQALDGLLRTRADGLKDDRTLVLAITIVGFALAFWLAAAVWWRSRHDVALALRGVRAIADRDYGDHELPGGRDEFGDIGRALLQARERLIEQDEALKAAQLQQEQQVRENFAQQRRAEKQARQLAQQLIEESAEALTTELNDVAAAVEAVRTSAGTIHERVDAADGVLRSLLADASNADAVTTALGERLQRVAGMAKIIASVADQTKLLALNATIEAARAGEAGRGFSVVADEVKDLAATTAHSTDEITGTIQALEREATAVSSTITAMTAGIGGVDEATGALLGVADEQRATVVGMEQRLTNALDRVRAIADLRNMMERRGDERVPLTGTLVFSGGGRRLELRIKDLSQGGVRALPVPGEALPAGASGQVELPVPGVPPLDVDLLRQTDDEIVFRFRALPPAAATALHDFLQAQLV</sequence>
<dbReference type="Gene3D" id="2.40.10.220">
    <property type="entry name" value="predicted glycosyltransferase like domains"/>
    <property type="match status" value="1"/>
</dbReference>
<gene>
    <name evidence="10" type="ORF">CryarDRAFT_0645</name>
</gene>
<evidence type="ECO:0000256" key="1">
    <source>
        <dbReference type="ARBA" id="ARBA00022692"/>
    </source>
</evidence>
<comment type="caution">
    <text evidence="10">The sequence shown here is derived from an EMBL/GenBank/DDBJ whole genome shotgun (WGS) entry which is preliminary data.</text>
</comment>
<proteinExistence type="inferred from homology"/>
<feature type="coiled-coil region" evidence="6">
    <location>
        <begin position="340"/>
        <end position="392"/>
    </location>
</feature>
<dbReference type="GO" id="GO:0016020">
    <property type="term" value="C:membrane"/>
    <property type="evidence" value="ECO:0007669"/>
    <property type="project" value="InterPro"/>
</dbReference>
<dbReference type="EMBL" id="JFBT01000001">
    <property type="protein sequence ID" value="EXG79604.1"/>
    <property type="molecule type" value="Genomic_DNA"/>
</dbReference>